<keyword evidence="1" id="KW-1133">Transmembrane helix</keyword>
<feature type="transmembrane region" description="Helical" evidence="1">
    <location>
        <begin position="121"/>
        <end position="140"/>
    </location>
</feature>
<dbReference type="GeneID" id="24795211"/>
<feature type="transmembrane region" description="Helical" evidence="1">
    <location>
        <begin position="90"/>
        <end position="114"/>
    </location>
</feature>
<evidence type="ECO:0000313" key="3">
    <source>
        <dbReference type="Proteomes" id="UP000028501"/>
    </source>
</evidence>
<proteinExistence type="predicted"/>
<dbReference type="RefSeq" id="WP_010878957.1">
    <property type="nucleotide sequence ID" value="NZ_CP006577.1"/>
</dbReference>
<gene>
    <name evidence="2" type="ORF">AFULGI_00017140</name>
</gene>
<reference evidence="2 3" key="1">
    <citation type="submission" date="2013-07" db="EMBL/GenBank/DDBJ databases">
        <title>Genome of Archaeoglobus fulgidus.</title>
        <authorList>
            <person name="Fiebig A."/>
            <person name="Birkeland N.-K."/>
        </authorList>
    </citation>
    <scope>NUCLEOTIDE SEQUENCE [LARGE SCALE GENOMIC DNA]</scope>
    <source>
        <strain evidence="2 3">DSM 8774</strain>
    </source>
</reference>
<accession>A0A075WLR1</accession>
<dbReference type="HOGENOM" id="CLU_1217518_0_0_2"/>
<protein>
    <submittedName>
        <fullName evidence="2">Uncharacterized protein</fullName>
    </submittedName>
</protein>
<sequence length="227" mass="26266">MPPPMIPPKLPPLEFIAAEALYSSIIFLICFLIYHRLREVYKLSDYRGFHFFSNTFLFLGLAYFLRFVVLLLSASGVMFEEISLEGLRGIMAFSMAFLAYSGSAAILYTIYSLLWRWLERFPGEVVINGVALVIALTSLLSRMPLVFLISQLALVFLLVAAIFVNYSHFRHESRSKRAYPLYILLFVFWLLNISLTFRFLPLEFRFAIYTLSVAVILIIAYRVLRKL</sequence>
<dbReference type="KEGG" id="afg:AFULGI_00017140"/>
<dbReference type="Proteomes" id="UP000028501">
    <property type="component" value="Chromosome"/>
</dbReference>
<evidence type="ECO:0000256" key="1">
    <source>
        <dbReference type="SAM" id="Phobius"/>
    </source>
</evidence>
<keyword evidence="1" id="KW-0472">Membrane</keyword>
<feature type="transmembrane region" description="Helical" evidence="1">
    <location>
        <begin position="146"/>
        <end position="166"/>
    </location>
</feature>
<evidence type="ECO:0000313" key="2">
    <source>
        <dbReference type="EMBL" id="AIG98473.1"/>
    </source>
</evidence>
<feature type="transmembrane region" description="Helical" evidence="1">
    <location>
        <begin position="178"/>
        <end position="200"/>
    </location>
</feature>
<feature type="transmembrane region" description="Helical" evidence="1">
    <location>
        <begin position="55"/>
        <end position="78"/>
    </location>
</feature>
<name>A0A075WLR1_ARCFL</name>
<dbReference type="EMBL" id="CP006577">
    <property type="protein sequence ID" value="AIG98473.1"/>
    <property type="molecule type" value="Genomic_DNA"/>
</dbReference>
<organism evidence="2 3">
    <name type="scientific">Archaeoglobus fulgidus DSM 8774</name>
    <dbReference type="NCBI Taxonomy" id="1344584"/>
    <lineage>
        <taxon>Archaea</taxon>
        <taxon>Methanobacteriati</taxon>
        <taxon>Methanobacteriota</taxon>
        <taxon>Archaeoglobi</taxon>
        <taxon>Archaeoglobales</taxon>
        <taxon>Archaeoglobaceae</taxon>
        <taxon>Archaeoglobus</taxon>
    </lineage>
</organism>
<feature type="transmembrane region" description="Helical" evidence="1">
    <location>
        <begin position="15"/>
        <end position="34"/>
    </location>
</feature>
<dbReference type="AlphaFoldDB" id="A0A075WLR1"/>
<keyword evidence="1" id="KW-0812">Transmembrane</keyword>
<feature type="transmembrane region" description="Helical" evidence="1">
    <location>
        <begin position="206"/>
        <end position="224"/>
    </location>
</feature>